<dbReference type="AlphaFoldDB" id="A0A3A3FT04"/>
<reference evidence="7" key="1">
    <citation type="submission" date="2018-09" db="EMBL/GenBank/DDBJ databases">
        <authorList>
            <person name="Zhu H."/>
        </authorList>
    </citation>
    <scope>NUCLEOTIDE SEQUENCE [LARGE SCALE GENOMIC DNA]</scope>
    <source>
        <strain evidence="7">K1R23-30</strain>
    </source>
</reference>
<organism evidence="6 7">
    <name type="scientific">Noviherbaspirillum saxi</name>
    <dbReference type="NCBI Taxonomy" id="2320863"/>
    <lineage>
        <taxon>Bacteria</taxon>
        <taxon>Pseudomonadati</taxon>
        <taxon>Pseudomonadota</taxon>
        <taxon>Betaproteobacteria</taxon>
        <taxon>Burkholderiales</taxon>
        <taxon>Oxalobacteraceae</taxon>
        <taxon>Noviherbaspirillum</taxon>
    </lineage>
</organism>
<dbReference type="SMART" id="SM00283">
    <property type="entry name" value="MA"/>
    <property type="match status" value="1"/>
</dbReference>
<evidence type="ECO:0000256" key="1">
    <source>
        <dbReference type="ARBA" id="ARBA00023224"/>
    </source>
</evidence>
<evidence type="ECO:0000259" key="5">
    <source>
        <dbReference type="PROSITE" id="PS50111"/>
    </source>
</evidence>
<comment type="similarity">
    <text evidence="2">Belongs to the methyl-accepting chemotaxis (MCP) protein family.</text>
</comment>
<name>A0A3A3FT04_9BURK</name>
<dbReference type="GO" id="GO:0004888">
    <property type="term" value="F:transmembrane signaling receptor activity"/>
    <property type="evidence" value="ECO:0007669"/>
    <property type="project" value="InterPro"/>
</dbReference>
<sequence length="383" mass="40390">MNRANHRFSYLLYPITLGMAGAAAVLAFGGLSWGATLAAAALGAAGMGAGWRMKAAHDALQQSIEAYIAGRQQFGEQLTPVWVGHIESSMSQMDTAVSSLAERFSGIVDKLDHAVHASGVSSESIEDGDAGLVAVFAASEKELGSVIASLKTATASKAAMLEKVQGLEKFIAELEGMASEVATIAAQTNLLALNAAIEAARAGERGRGFAVVAKEVRMLSQMSGETGRRITAKVALISDAIVATCQAAEESMQQEQSSMSASEAVIGSVLNDFRSVTDALVQSASLLKHESVGIKHEVGEALVQLQFQDRVSQIMSHVKHNIERLPDFLKQNRAGFDQAGALQPLDAAALLAELEKTYAMAEERAIHAGGNTANRQDSEITFF</sequence>
<dbReference type="Proteomes" id="UP000265955">
    <property type="component" value="Unassembled WGS sequence"/>
</dbReference>
<dbReference type="PANTHER" id="PTHR32089:SF41">
    <property type="entry name" value="METHYL-ACCEPTING CHEMOTAXIS PROTEIN"/>
    <property type="match status" value="1"/>
</dbReference>
<dbReference type="PROSITE" id="PS50111">
    <property type="entry name" value="CHEMOTAXIS_TRANSDUC_2"/>
    <property type="match status" value="1"/>
</dbReference>
<evidence type="ECO:0000313" key="6">
    <source>
        <dbReference type="EMBL" id="RJF98913.1"/>
    </source>
</evidence>
<proteinExistence type="inferred from homology"/>
<dbReference type="GO" id="GO:0016020">
    <property type="term" value="C:membrane"/>
    <property type="evidence" value="ECO:0007669"/>
    <property type="project" value="InterPro"/>
</dbReference>
<evidence type="ECO:0000256" key="2">
    <source>
        <dbReference type="ARBA" id="ARBA00029447"/>
    </source>
</evidence>
<evidence type="ECO:0000256" key="4">
    <source>
        <dbReference type="SAM" id="Phobius"/>
    </source>
</evidence>
<feature type="domain" description="Methyl-accepting transducer" evidence="5">
    <location>
        <begin position="87"/>
        <end position="265"/>
    </location>
</feature>
<evidence type="ECO:0000313" key="7">
    <source>
        <dbReference type="Proteomes" id="UP000265955"/>
    </source>
</evidence>
<comment type="caution">
    <text evidence="6">The sequence shown here is derived from an EMBL/GenBank/DDBJ whole genome shotgun (WGS) entry which is preliminary data.</text>
</comment>
<dbReference type="GO" id="GO:0007165">
    <property type="term" value="P:signal transduction"/>
    <property type="evidence" value="ECO:0007669"/>
    <property type="project" value="UniProtKB-KW"/>
</dbReference>
<keyword evidence="4" id="KW-1133">Transmembrane helix</keyword>
<dbReference type="OrthoDB" id="3288815at2"/>
<dbReference type="RefSeq" id="WP_119768858.1">
    <property type="nucleotide sequence ID" value="NZ_QYUO01000001.1"/>
</dbReference>
<dbReference type="SUPFAM" id="SSF58104">
    <property type="entry name" value="Methyl-accepting chemotaxis protein (MCP) signaling domain"/>
    <property type="match status" value="1"/>
</dbReference>
<evidence type="ECO:0000256" key="3">
    <source>
        <dbReference type="PROSITE-ProRule" id="PRU00284"/>
    </source>
</evidence>
<keyword evidence="7" id="KW-1185">Reference proteome</keyword>
<dbReference type="EMBL" id="QYUO01000001">
    <property type="protein sequence ID" value="RJF98913.1"/>
    <property type="molecule type" value="Genomic_DNA"/>
</dbReference>
<protein>
    <submittedName>
        <fullName evidence="6">Chemotaxis protein</fullName>
    </submittedName>
</protein>
<keyword evidence="1 3" id="KW-0807">Transducer</keyword>
<keyword evidence="4" id="KW-0472">Membrane</keyword>
<dbReference type="Gene3D" id="1.10.287.950">
    <property type="entry name" value="Methyl-accepting chemotaxis protein"/>
    <property type="match status" value="1"/>
</dbReference>
<dbReference type="PRINTS" id="PR00260">
    <property type="entry name" value="CHEMTRNSDUCR"/>
</dbReference>
<dbReference type="PANTHER" id="PTHR32089">
    <property type="entry name" value="METHYL-ACCEPTING CHEMOTAXIS PROTEIN MCPB"/>
    <property type="match status" value="1"/>
</dbReference>
<dbReference type="Pfam" id="PF00015">
    <property type="entry name" value="MCPsignal"/>
    <property type="match status" value="1"/>
</dbReference>
<dbReference type="InterPro" id="IPR004089">
    <property type="entry name" value="MCPsignal_dom"/>
</dbReference>
<accession>A0A3A3FT04</accession>
<keyword evidence="4" id="KW-0812">Transmembrane</keyword>
<dbReference type="GO" id="GO:0006935">
    <property type="term" value="P:chemotaxis"/>
    <property type="evidence" value="ECO:0007669"/>
    <property type="project" value="InterPro"/>
</dbReference>
<feature type="transmembrane region" description="Helical" evidence="4">
    <location>
        <begin position="7"/>
        <end position="27"/>
    </location>
</feature>
<dbReference type="InterPro" id="IPR004090">
    <property type="entry name" value="Chemotax_Me-accpt_rcpt"/>
</dbReference>
<gene>
    <name evidence="6" type="ORF">D3871_10615</name>
</gene>